<name>A0AAD0WRG7_9BACT</name>
<dbReference type="PANTHER" id="PTHR43527">
    <property type="entry name" value="4-DIPHOSPHOCYTIDYL-2-C-METHYL-D-ERYTHRITOL KINASE, CHLOROPLASTIC"/>
    <property type="match status" value="1"/>
</dbReference>
<dbReference type="GO" id="GO:0016114">
    <property type="term" value="P:terpenoid biosynthetic process"/>
    <property type="evidence" value="ECO:0007669"/>
    <property type="project" value="UniProtKB-UniRule"/>
</dbReference>
<evidence type="ECO:0000256" key="1">
    <source>
        <dbReference type="ARBA" id="ARBA00017473"/>
    </source>
</evidence>
<dbReference type="Gene3D" id="3.30.70.890">
    <property type="entry name" value="GHMP kinase, C-terminal domain"/>
    <property type="match status" value="1"/>
</dbReference>
<dbReference type="GO" id="GO:0019288">
    <property type="term" value="P:isopentenyl diphosphate biosynthetic process, methylerythritol 4-phosphate pathway"/>
    <property type="evidence" value="ECO:0007669"/>
    <property type="project" value="UniProtKB-UniRule"/>
</dbReference>
<feature type="active site" evidence="6">
    <location>
        <position position="11"/>
    </location>
</feature>
<dbReference type="SUPFAM" id="SSF55060">
    <property type="entry name" value="GHMP Kinase, C-terminal domain"/>
    <property type="match status" value="1"/>
</dbReference>
<dbReference type="NCBIfam" id="TIGR00154">
    <property type="entry name" value="ispE"/>
    <property type="match status" value="1"/>
</dbReference>
<keyword evidence="5 6" id="KW-0067">ATP-binding</keyword>
<organism evidence="8 9">
    <name type="scientific">Arcobacter suis CECT 7833</name>
    <dbReference type="NCBI Taxonomy" id="663365"/>
    <lineage>
        <taxon>Bacteria</taxon>
        <taxon>Pseudomonadati</taxon>
        <taxon>Campylobacterota</taxon>
        <taxon>Epsilonproteobacteria</taxon>
        <taxon>Campylobacterales</taxon>
        <taxon>Arcobacteraceae</taxon>
        <taxon>Arcobacter</taxon>
    </lineage>
</organism>
<gene>
    <name evidence="6 8" type="primary">ispE</name>
    <name evidence="8" type="ORF">ASUIS_2347</name>
</gene>
<sequence length="257" mass="29312">MNEISEKSYAKVNIFLKISNKREEYHELVSRFVRVHSLFDTISFVKSSRKAFSIIGNFSCKMETNTVYKAYKLLEKYDGVDEFFKNHSVKIEKNIPEFAGLGGGSSNAATFLIMTNKICKLNLSKDQLCNIAVKIGADVPFFVYEYDSANVTGIGEIVEKFDEEILNIDTITPNIKCNTGEIFKVFRENFYKQISKKEADKLLKMKSIEILDSLNIKEANDLYEPATSVYPKLEEYGQIGWYFSGSGSSFFKVNNVK</sequence>
<evidence type="ECO:0000259" key="7">
    <source>
        <dbReference type="Pfam" id="PF00288"/>
    </source>
</evidence>
<dbReference type="KEGG" id="asui:ASUIS_2347"/>
<dbReference type="EC" id="2.7.1.148" evidence="6"/>
<evidence type="ECO:0000313" key="8">
    <source>
        <dbReference type="EMBL" id="AXX90765.1"/>
    </source>
</evidence>
<keyword evidence="4 6" id="KW-0418">Kinase</keyword>
<comment type="function">
    <text evidence="6">Catalyzes the phosphorylation of the position 2 hydroxy group of 4-diphosphocytidyl-2C-methyl-D-erythritol.</text>
</comment>
<dbReference type="SUPFAM" id="SSF54211">
    <property type="entry name" value="Ribosomal protein S5 domain 2-like"/>
    <property type="match status" value="1"/>
</dbReference>
<evidence type="ECO:0000256" key="3">
    <source>
        <dbReference type="ARBA" id="ARBA00022741"/>
    </source>
</evidence>
<protein>
    <recommendedName>
        <fullName evidence="1 6">4-diphosphocytidyl-2-C-methyl-D-erythritol kinase</fullName>
        <shortName evidence="6">CMK</shortName>
        <ecNumber evidence="6">2.7.1.148</ecNumber>
    </recommendedName>
    <alternativeName>
        <fullName evidence="6">4-(cytidine-5'-diphospho)-2-C-methyl-D-erythritol kinase</fullName>
    </alternativeName>
</protein>
<comment type="pathway">
    <text evidence="6">Isoprenoid biosynthesis; isopentenyl diphosphate biosynthesis via DXP pathway; isopentenyl diphosphate from 1-deoxy-D-xylulose 5-phosphate: step 3/6.</text>
</comment>
<keyword evidence="6" id="KW-0414">Isoprene biosynthesis</keyword>
<comment type="catalytic activity">
    <reaction evidence="6">
        <text>4-CDP-2-C-methyl-D-erythritol + ATP = 4-CDP-2-C-methyl-D-erythritol 2-phosphate + ADP + H(+)</text>
        <dbReference type="Rhea" id="RHEA:18437"/>
        <dbReference type="ChEBI" id="CHEBI:15378"/>
        <dbReference type="ChEBI" id="CHEBI:30616"/>
        <dbReference type="ChEBI" id="CHEBI:57823"/>
        <dbReference type="ChEBI" id="CHEBI:57919"/>
        <dbReference type="ChEBI" id="CHEBI:456216"/>
        <dbReference type="EC" id="2.7.1.148"/>
    </reaction>
</comment>
<dbReference type="HAMAP" id="MF_00061">
    <property type="entry name" value="IspE"/>
    <property type="match status" value="1"/>
</dbReference>
<dbReference type="InterPro" id="IPR004424">
    <property type="entry name" value="IspE"/>
</dbReference>
<comment type="similarity">
    <text evidence="6">Belongs to the GHMP kinase family. IspE subfamily.</text>
</comment>
<feature type="domain" description="GHMP kinase N-terminal" evidence="7">
    <location>
        <begin position="65"/>
        <end position="144"/>
    </location>
</feature>
<dbReference type="PIRSF" id="PIRSF010376">
    <property type="entry name" value="IspE"/>
    <property type="match status" value="1"/>
</dbReference>
<keyword evidence="2 6" id="KW-0808">Transferase</keyword>
<dbReference type="InterPro" id="IPR014721">
    <property type="entry name" value="Ribsml_uS5_D2-typ_fold_subgr"/>
</dbReference>
<dbReference type="GO" id="GO:0050515">
    <property type="term" value="F:4-(cytidine 5'-diphospho)-2-C-methyl-D-erythritol kinase activity"/>
    <property type="evidence" value="ECO:0007669"/>
    <property type="project" value="UniProtKB-UniRule"/>
</dbReference>
<dbReference type="PANTHER" id="PTHR43527:SF2">
    <property type="entry name" value="4-DIPHOSPHOCYTIDYL-2-C-METHYL-D-ERYTHRITOL KINASE, CHLOROPLASTIC"/>
    <property type="match status" value="1"/>
</dbReference>
<evidence type="ECO:0000256" key="2">
    <source>
        <dbReference type="ARBA" id="ARBA00022679"/>
    </source>
</evidence>
<dbReference type="GO" id="GO:0005524">
    <property type="term" value="F:ATP binding"/>
    <property type="evidence" value="ECO:0007669"/>
    <property type="project" value="UniProtKB-UniRule"/>
</dbReference>
<evidence type="ECO:0000313" key="9">
    <source>
        <dbReference type="Proteomes" id="UP000263040"/>
    </source>
</evidence>
<dbReference type="Gene3D" id="3.30.230.10">
    <property type="match status" value="1"/>
</dbReference>
<feature type="active site" evidence="6">
    <location>
        <position position="138"/>
    </location>
</feature>
<dbReference type="Proteomes" id="UP000263040">
    <property type="component" value="Chromosome"/>
</dbReference>
<reference evidence="8 9" key="1">
    <citation type="submission" date="2018-08" db="EMBL/GenBank/DDBJ databases">
        <title>Complete genome of the Arcobacter suis type strain LMG 26152.</title>
        <authorList>
            <person name="Miller W.G."/>
            <person name="Yee E."/>
            <person name="Bono J.L."/>
        </authorList>
    </citation>
    <scope>NUCLEOTIDE SEQUENCE [LARGE SCALE GENOMIC DNA]</scope>
    <source>
        <strain evidence="8 9">CECT 7833</strain>
    </source>
</reference>
<feature type="binding site" evidence="6">
    <location>
        <begin position="96"/>
        <end position="106"/>
    </location>
    <ligand>
        <name>ATP</name>
        <dbReference type="ChEBI" id="CHEBI:30616"/>
    </ligand>
</feature>
<dbReference type="RefSeq" id="WP_118887333.1">
    <property type="nucleotide sequence ID" value="NZ_CP032100.1"/>
</dbReference>
<evidence type="ECO:0000256" key="6">
    <source>
        <dbReference type="HAMAP-Rule" id="MF_00061"/>
    </source>
</evidence>
<accession>A0AAD0WRG7</accession>
<evidence type="ECO:0000256" key="5">
    <source>
        <dbReference type="ARBA" id="ARBA00022840"/>
    </source>
</evidence>
<keyword evidence="3 6" id="KW-0547">Nucleotide-binding</keyword>
<dbReference type="NCBIfam" id="NF003216">
    <property type="entry name" value="PRK04181.1"/>
    <property type="match status" value="1"/>
</dbReference>
<dbReference type="InterPro" id="IPR006204">
    <property type="entry name" value="GHMP_kinase_N_dom"/>
</dbReference>
<dbReference type="InterPro" id="IPR020568">
    <property type="entry name" value="Ribosomal_Su5_D2-typ_SF"/>
</dbReference>
<dbReference type="EMBL" id="CP032100">
    <property type="protein sequence ID" value="AXX90765.1"/>
    <property type="molecule type" value="Genomic_DNA"/>
</dbReference>
<proteinExistence type="inferred from homology"/>
<dbReference type="InterPro" id="IPR036554">
    <property type="entry name" value="GHMP_kinase_C_sf"/>
</dbReference>
<keyword evidence="9" id="KW-1185">Reference proteome</keyword>
<dbReference type="Pfam" id="PF00288">
    <property type="entry name" value="GHMP_kinases_N"/>
    <property type="match status" value="1"/>
</dbReference>
<evidence type="ECO:0000256" key="4">
    <source>
        <dbReference type="ARBA" id="ARBA00022777"/>
    </source>
</evidence>
<dbReference type="AlphaFoldDB" id="A0AAD0WRG7"/>